<protein>
    <submittedName>
        <fullName evidence="1">Uncharacterized protein</fullName>
    </submittedName>
</protein>
<accession>A0ABT9UFN4</accession>
<gene>
    <name evidence="1" type="ORF">J2T22_001624</name>
</gene>
<proteinExistence type="predicted"/>
<dbReference type="EMBL" id="JAUSSY010000005">
    <property type="protein sequence ID" value="MDQ0118446.1"/>
    <property type="molecule type" value="Genomic_DNA"/>
</dbReference>
<name>A0ABT9UFN4_9MICC</name>
<dbReference type="Proteomes" id="UP001226389">
    <property type="component" value="Unassembled WGS sequence"/>
</dbReference>
<reference evidence="1 2" key="1">
    <citation type="submission" date="2023-07" db="EMBL/GenBank/DDBJ databases">
        <title>Sorghum-associated microbial communities from plants grown in Nebraska, USA.</title>
        <authorList>
            <person name="Schachtman D."/>
        </authorList>
    </citation>
    <scope>NUCLEOTIDE SEQUENCE [LARGE SCALE GENOMIC DNA]</scope>
    <source>
        <strain evidence="1 2">DS994</strain>
    </source>
</reference>
<sequence>MTMPTSQAHTSVKGQDGDLLFLTGAVPAGVGR</sequence>
<organism evidence="1 2">
    <name type="scientific">Pseudarthrobacter defluvii</name>
    <dbReference type="NCBI Taxonomy" id="410837"/>
    <lineage>
        <taxon>Bacteria</taxon>
        <taxon>Bacillati</taxon>
        <taxon>Actinomycetota</taxon>
        <taxon>Actinomycetes</taxon>
        <taxon>Micrococcales</taxon>
        <taxon>Micrococcaceae</taxon>
        <taxon>Pseudarthrobacter</taxon>
    </lineage>
</organism>
<keyword evidence="2" id="KW-1185">Reference proteome</keyword>
<comment type="caution">
    <text evidence="1">The sequence shown here is derived from an EMBL/GenBank/DDBJ whole genome shotgun (WGS) entry which is preliminary data.</text>
</comment>
<evidence type="ECO:0000313" key="1">
    <source>
        <dbReference type="EMBL" id="MDQ0118446.1"/>
    </source>
</evidence>
<evidence type="ECO:0000313" key="2">
    <source>
        <dbReference type="Proteomes" id="UP001226389"/>
    </source>
</evidence>